<dbReference type="Proteomes" id="UP001064048">
    <property type="component" value="Chromosome 7"/>
</dbReference>
<accession>A0ACC0K6K4</accession>
<reference evidence="1 2" key="1">
    <citation type="journal article" date="2022" name="Genome Biol. Evol.">
        <title>The Spruce Budworm Genome: Reconstructing the Evolutionary History of Antifreeze Proteins.</title>
        <authorList>
            <person name="Beliveau C."/>
            <person name="Gagne P."/>
            <person name="Picq S."/>
            <person name="Vernygora O."/>
            <person name="Keeling C.I."/>
            <person name="Pinkney K."/>
            <person name="Doucet D."/>
            <person name="Wen F."/>
            <person name="Johnston J.S."/>
            <person name="Maaroufi H."/>
            <person name="Boyle B."/>
            <person name="Laroche J."/>
            <person name="Dewar K."/>
            <person name="Juretic N."/>
            <person name="Blackburn G."/>
            <person name="Nisole A."/>
            <person name="Brunet B."/>
            <person name="Brandao M."/>
            <person name="Lumley L."/>
            <person name="Duan J."/>
            <person name="Quan G."/>
            <person name="Lucarotti C.J."/>
            <person name="Roe A.D."/>
            <person name="Sperling F.A.H."/>
            <person name="Levesque R.C."/>
            <person name="Cusson M."/>
        </authorList>
    </citation>
    <scope>NUCLEOTIDE SEQUENCE [LARGE SCALE GENOMIC DNA]</scope>
    <source>
        <strain evidence="1">Glfc:IPQL:Cfum</strain>
    </source>
</reference>
<evidence type="ECO:0000313" key="2">
    <source>
        <dbReference type="Proteomes" id="UP001064048"/>
    </source>
</evidence>
<comment type="caution">
    <text evidence="1">The sequence shown here is derived from an EMBL/GenBank/DDBJ whole genome shotgun (WGS) entry which is preliminary data.</text>
</comment>
<sequence length="299" mass="34574">MIPERCEVYDVNPNFLSNVSVVVKRNSRRSPYYIHVTGTTLQTVGDNVTLHGLCYEYLHNEYKRSFVEFNIKMCDMFNKDPWKSLVGSVLVEYGAVCPAPPKTYRLHNITISIDRFPYVLPFERVMLETYARFTPTQEIIGMQVIPERASVIYYNKSYLYNASASVRRYSRRSTYYLNMEGVTKHTWGNNVTVHLIFYEYLHNEYKRSFVEMHFKGCDMIKNDPYVGGAIAAITARIGLPCPAPAGFYKLMNITIPAEDFPNVWPFEKCKVEVILEQTPTTDIIAKGAIYATFKQKTYT</sequence>
<evidence type="ECO:0000313" key="1">
    <source>
        <dbReference type="EMBL" id="KAI8432094.1"/>
    </source>
</evidence>
<name>A0ACC0K6K4_CHOFU</name>
<gene>
    <name evidence="1" type="ORF">MSG28_004599</name>
</gene>
<keyword evidence="2" id="KW-1185">Reference proteome</keyword>
<proteinExistence type="predicted"/>
<organism evidence="1 2">
    <name type="scientific">Choristoneura fumiferana</name>
    <name type="common">Spruce budworm moth</name>
    <name type="synonym">Archips fumiferana</name>
    <dbReference type="NCBI Taxonomy" id="7141"/>
    <lineage>
        <taxon>Eukaryota</taxon>
        <taxon>Metazoa</taxon>
        <taxon>Ecdysozoa</taxon>
        <taxon>Arthropoda</taxon>
        <taxon>Hexapoda</taxon>
        <taxon>Insecta</taxon>
        <taxon>Pterygota</taxon>
        <taxon>Neoptera</taxon>
        <taxon>Endopterygota</taxon>
        <taxon>Lepidoptera</taxon>
        <taxon>Glossata</taxon>
        <taxon>Ditrysia</taxon>
        <taxon>Tortricoidea</taxon>
        <taxon>Tortricidae</taxon>
        <taxon>Tortricinae</taxon>
        <taxon>Choristoneura</taxon>
    </lineage>
</organism>
<protein>
    <submittedName>
        <fullName evidence="1">Uncharacterized protein</fullName>
    </submittedName>
</protein>
<dbReference type="EMBL" id="CM046107">
    <property type="protein sequence ID" value="KAI8432094.1"/>
    <property type="molecule type" value="Genomic_DNA"/>
</dbReference>